<dbReference type="Pfam" id="PF03948">
    <property type="entry name" value="Ribosomal_L9_C"/>
    <property type="match status" value="1"/>
</dbReference>
<organism evidence="9">
    <name type="scientific">freshwater metagenome</name>
    <dbReference type="NCBI Taxonomy" id="449393"/>
    <lineage>
        <taxon>unclassified sequences</taxon>
        <taxon>metagenomes</taxon>
        <taxon>ecological metagenomes</taxon>
    </lineage>
</organism>
<keyword evidence="3" id="KW-0694">RNA-binding</keyword>
<evidence type="ECO:0000256" key="5">
    <source>
        <dbReference type="ARBA" id="ARBA00023274"/>
    </source>
</evidence>
<dbReference type="SUPFAM" id="SSF55658">
    <property type="entry name" value="L9 N-domain-like"/>
    <property type="match status" value="1"/>
</dbReference>
<dbReference type="InterPro" id="IPR020070">
    <property type="entry name" value="Ribosomal_bL9_N"/>
</dbReference>
<dbReference type="InterPro" id="IPR000244">
    <property type="entry name" value="Ribosomal_bL9"/>
</dbReference>
<evidence type="ECO:0000259" key="7">
    <source>
        <dbReference type="Pfam" id="PF01281"/>
    </source>
</evidence>
<dbReference type="HAMAP" id="MF_00503">
    <property type="entry name" value="Ribosomal_bL9"/>
    <property type="match status" value="1"/>
</dbReference>
<evidence type="ECO:0000256" key="4">
    <source>
        <dbReference type="ARBA" id="ARBA00022980"/>
    </source>
</evidence>
<keyword evidence="2" id="KW-0699">rRNA-binding</keyword>
<dbReference type="GO" id="GO:0005840">
    <property type="term" value="C:ribosome"/>
    <property type="evidence" value="ECO:0007669"/>
    <property type="project" value="UniProtKB-KW"/>
</dbReference>
<name>A0A6J6FBE5_9ZZZZ</name>
<dbReference type="GO" id="GO:1990904">
    <property type="term" value="C:ribonucleoprotein complex"/>
    <property type="evidence" value="ECO:0007669"/>
    <property type="project" value="UniProtKB-KW"/>
</dbReference>
<evidence type="ECO:0000256" key="6">
    <source>
        <dbReference type="ARBA" id="ARBA00035456"/>
    </source>
</evidence>
<keyword evidence="5" id="KW-0687">Ribonucleoprotein</keyword>
<protein>
    <recommendedName>
        <fullName evidence="6">50S ribosomal protein L9</fullName>
    </recommendedName>
</protein>
<dbReference type="InterPro" id="IPR036791">
    <property type="entry name" value="Ribosomal_bL9_C_sf"/>
</dbReference>
<evidence type="ECO:0000256" key="2">
    <source>
        <dbReference type="ARBA" id="ARBA00022730"/>
    </source>
</evidence>
<dbReference type="EMBL" id="CAEZSR010000178">
    <property type="protein sequence ID" value="CAB4584745.1"/>
    <property type="molecule type" value="Genomic_DNA"/>
</dbReference>
<dbReference type="FunFam" id="3.40.5.10:FF:000003">
    <property type="entry name" value="50S ribosomal protein L9"/>
    <property type="match status" value="1"/>
</dbReference>
<dbReference type="InterPro" id="IPR020594">
    <property type="entry name" value="Ribosomal_bL9_bac/chp"/>
</dbReference>
<feature type="domain" description="Large ribosomal subunit protein bL9 C-terminal" evidence="8">
    <location>
        <begin position="64"/>
        <end position="145"/>
    </location>
</feature>
<dbReference type="GO" id="GO:0019843">
    <property type="term" value="F:rRNA binding"/>
    <property type="evidence" value="ECO:0007669"/>
    <property type="project" value="UniProtKB-KW"/>
</dbReference>
<evidence type="ECO:0000259" key="8">
    <source>
        <dbReference type="Pfam" id="PF03948"/>
    </source>
</evidence>
<dbReference type="PANTHER" id="PTHR21368">
    <property type="entry name" value="50S RIBOSOMAL PROTEIN L9"/>
    <property type="match status" value="1"/>
</dbReference>
<dbReference type="InterPro" id="IPR020069">
    <property type="entry name" value="Ribosomal_bL9_C"/>
</dbReference>
<keyword evidence="4" id="KW-0689">Ribosomal protein</keyword>
<dbReference type="GO" id="GO:0003735">
    <property type="term" value="F:structural constituent of ribosome"/>
    <property type="evidence" value="ECO:0007669"/>
    <property type="project" value="InterPro"/>
</dbReference>
<reference evidence="9" key="1">
    <citation type="submission" date="2020-05" db="EMBL/GenBank/DDBJ databases">
        <authorList>
            <person name="Chiriac C."/>
            <person name="Salcher M."/>
            <person name="Ghai R."/>
            <person name="Kavagutti S V."/>
        </authorList>
    </citation>
    <scope>NUCLEOTIDE SEQUENCE</scope>
</reference>
<dbReference type="InterPro" id="IPR009027">
    <property type="entry name" value="Ribosomal_bL9/RNase_H1_N"/>
</dbReference>
<dbReference type="SUPFAM" id="SSF55653">
    <property type="entry name" value="Ribosomal protein L9 C-domain"/>
    <property type="match status" value="1"/>
</dbReference>
<dbReference type="Gene3D" id="3.40.5.10">
    <property type="entry name" value="Ribosomal protein L9, N-terminal domain"/>
    <property type="match status" value="1"/>
</dbReference>
<feature type="domain" description="Ribosomal protein L9" evidence="7">
    <location>
        <begin position="1"/>
        <end position="46"/>
    </location>
</feature>
<evidence type="ECO:0000313" key="9">
    <source>
        <dbReference type="EMBL" id="CAB4584745.1"/>
    </source>
</evidence>
<dbReference type="Gene3D" id="3.10.430.100">
    <property type="entry name" value="Ribosomal protein L9, C-terminal domain"/>
    <property type="match status" value="1"/>
</dbReference>
<dbReference type="Pfam" id="PF01281">
    <property type="entry name" value="Ribosomal_L9_N"/>
    <property type="match status" value="1"/>
</dbReference>
<gene>
    <name evidence="9" type="ORF">UFOPK1493_03327</name>
</gene>
<evidence type="ECO:0000256" key="1">
    <source>
        <dbReference type="ARBA" id="ARBA00010605"/>
    </source>
</evidence>
<dbReference type="NCBIfam" id="TIGR00158">
    <property type="entry name" value="L9"/>
    <property type="match status" value="1"/>
</dbReference>
<dbReference type="InterPro" id="IPR036935">
    <property type="entry name" value="Ribosomal_bL9_N_sf"/>
</dbReference>
<evidence type="ECO:0000256" key="3">
    <source>
        <dbReference type="ARBA" id="ARBA00022884"/>
    </source>
</evidence>
<sequence length="147" mass="15541">MKVILRSDLSGVGKRGDIVDVADGHARNYLLPRGLALVATDGAVNQAKAMRRARDLRDAADRESAQTIASALVARTITISAKAGSEGKLFGSVTTADIAQAIHAQANISIDRKKLHVEPIKSLGTYSVAVKLHSDVEFPVSVEVVKA</sequence>
<accession>A0A6J6FBE5</accession>
<dbReference type="GO" id="GO:0006412">
    <property type="term" value="P:translation"/>
    <property type="evidence" value="ECO:0007669"/>
    <property type="project" value="InterPro"/>
</dbReference>
<dbReference type="AlphaFoldDB" id="A0A6J6FBE5"/>
<proteinExistence type="inferred from homology"/>
<comment type="similarity">
    <text evidence="1">Belongs to the bacterial ribosomal protein bL9 family.</text>
</comment>